<evidence type="ECO:0000256" key="7">
    <source>
        <dbReference type="ARBA" id="ARBA00022692"/>
    </source>
</evidence>
<dbReference type="AlphaFoldDB" id="A0A343XAN6"/>
<keyword evidence="10 16" id="KW-1133">Transmembrane helix</keyword>
<keyword evidence="8" id="KW-1278">Translocase</keyword>
<geneLocation type="mitochondrion" evidence="17"/>
<evidence type="ECO:0000256" key="2">
    <source>
        <dbReference type="ARBA" id="ARBA00005698"/>
    </source>
</evidence>
<evidence type="ECO:0000256" key="15">
    <source>
        <dbReference type="ARBA" id="ARBA00049551"/>
    </source>
</evidence>
<dbReference type="GO" id="GO:0008137">
    <property type="term" value="F:NADH dehydrogenase (ubiquinone) activity"/>
    <property type="evidence" value="ECO:0007669"/>
    <property type="project" value="UniProtKB-EC"/>
</dbReference>
<keyword evidence="9" id="KW-0249">Electron transport</keyword>
<evidence type="ECO:0000256" key="12">
    <source>
        <dbReference type="ARBA" id="ARBA00023128"/>
    </source>
</evidence>
<comment type="catalytic activity">
    <reaction evidence="15">
        <text>a ubiquinone + NADH + 5 H(+)(in) = a ubiquinol + NAD(+) + 4 H(+)(out)</text>
        <dbReference type="Rhea" id="RHEA:29091"/>
        <dbReference type="Rhea" id="RHEA-COMP:9565"/>
        <dbReference type="Rhea" id="RHEA-COMP:9566"/>
        <dbReference type="ChEBI" id="CHEBI:15378"/>
        <dbReference type="ChEBI" id="CHEBI:16389"/>
        <dbReference type="ChEBI" id="CHEBI:17976"/>
        <dbReference type="ChEBI" id="CHEBI:57540"/>
        <dbReference type="ChEBI" id="CHEBI:57945"/>
        <dbReference type="EC" id="7.1.1.2"/>
    </reaction>
</comment>
<keyword evidence="7 16" id="KW-0812">Transmembrane</keyword>
<dbReference type="EC" id="7.1.1.2" evidence="3"/>
<evidence type="ECO:0000256" key="5">
    <source>
        <dbReference type="ARBA" id="ARBA00022448"/>
    </source>
</evidence>
<dbReference type="GeneID" id="36951277"/>
<evidence type="ECO:0000256" key="1">
    <source>
        <dbReference type="ARBA" id="ARBA00004225"/>
    </source>
</evidence>
<keyword evidence="11" id="KW-0520">NAD</keyword>
<comment type="similarity">
    <text evidence="2">Belongs to the complex I subunit 6 family.</text>
</comment>
<feature type="transmembrane region" description="Helical" evidence="16">
    <location>
        <begin position="53"/>
        <end position="72"/>
    </location>
</feature>
<evidence type="ECO:0000256" key="16">
    <source>
        <dbReference type="SAM" id="Phobius"/>
    </source>
</evidence>
<dbReference type="CTD" id="4541"/>
<proteinExistence type="inferred from homology"/>
<evidence type="ECO:0000256" key="3">
    <source>
        <dbReference type="ARBA" id="ARBA00012944"/>
    </source>
</evidence>
<keyword evidence="12 17" id="KW-0496">Mitochondrion</keyword>
<name>A0A343XAN6_9ORTH</name>
<evidence type="ECO:0000256" key="8">
    <source>
        <dbReference type="ARBA" id="ARBA00022967"/>
    </source>
</evidence>
<evidence type="ECO:0000256" key="11">
    <source>
        <dbReference type="ARBA" id="ARBA00023027"/>
    </source>
</evidence>
<evidence type="ECO:0000256" key="9">
    <source>
        <dbReference type="ARBA" id="ARBA00022982"/>
    </source>
</evidence>
<accession>A0A343XAN6</accession>
<dbReference type="PANTHER" id="PTHR11435:SF1">
    <property type="entry name" value="NADH-UBIQUINONE OXIDOREDUCTASE CHAIN 6"/>
    <property type="match status" value="1"/>
</dbReference>
<evidence type="ECO:0000256" key="10">
    <source>
        <dbReference type="ARBA" id="ARBA00022989"/>
    </source>
</evidence>
<evidence type="ECO:0000313" key="17">
    <source>
        <dbReference type="EMBL" id="AWI49117.1"/>
    </source>
</evidence>
<protein>
    <recommendedName>
        <fullName evidence="4">NADH-ubiquinone oxidoreductase chain 6</fullName>
        <ecNumber evidence="3">7.1.1.2</ecNumber>
    </recommendedName>
    <alternativeName>
        <fullName evidence="14">NADH dehydrogenase subunit 6</fullName>
    </alternativeName>
</protein>
<evidence type="ECO:0000256" key="6">
    <source>
        <dbReference type="ARBA" id="ARBA00022660"/>
    </source>
</evidence>
<feature type="transmembrane region" description="Helical" evidence="16">
    <location>
        <begin position="5"/>
        <end position="22"/>
    </location>
</feature>
<dbReference type="PANTHER" id="PTHR11435">
    <property type="entry name" value="NADH UBIQUINONE OXIDOREDUCTASE SUBUNIT ND6"/>
    <property type="match status" value="1"/>
</dbReference>
<comment type="subcellular location">
    <subcellularLocation>
        <location evidence="1">Mitochondrion membrane</location>
        <topology evidence="1">Multi-pass membrane protein</topology>
    </subcellularLocation>
</comment>
<dbReference type="EMBL" id="MG680938">
    <property type="protein sequence ID" value="AWI49117.1"/>
    <property type="molecule type" value="Genomic_DNA"/>
</dbReference>
<gene>
    <name evidence="17" type="primary">ND6</name>
</gene>
<feature type="transmembrane region" description="Helical" evidence="16">
    <location>
        <begin position="143"/>
        <end position="165"/>
    </location>
</feature>
<dbReference type="RefSeq" id="YP_009491799.1">
    <property type="nucleotide sequence ID" value="NC_037914.1"/>
</dbReference>
<keyword evidence="13 16" id="KW-0472">Membrane</keyword>
<reference evidence="17" key="1">
    <citation type="journal article" date="2017" name="Zootaxa">
        <title>Complete mitochondrial genome and taxonomic revision of Cardiodactylus muiri Otte, 2007 (Gryllidae: Eneopterinae: Lebinthini).</title>
        <authorList>
            <person name="Dong J."/>
            <person name="Vicente N."/>
            <person name="Chintauan-Marquier I.C."/>
            <person name="Ramadi C."/>
            <person name="Dettai A."/>
            <person name="Robillard T."/>
        </authorList>
    </citation>
    <scope>NUCLEOTIDE SEQUENCE</scope>
</reference>
<dbReference type="GO" id="GO:0031966">
    <property type="term" value="C:mitochondrial membrane"/>
    <property type="evidence" value="ECO:0007669"/>
    <property type="project" value="UniProtKB-SubCell"/>
</dbReference>
<evidence type="ECO:0000256" key="4">
    <source>
        <dbReference type="ARBA" id="ARBA00021095"/>
    </source>
</evidence>
<dbReference type="InterPro" id="IPR050269">
    <property type="entry name" value="ComplexI_Subunit6"/>
</dbReference>
<evidence type="ECO:0000256" key="14">
    <source>
        <dbReference type="ARBA" id="ARBA00031019"/>
    </source>
</evidence>
<feature type="transmembrane region" description="Helical" evidence="16">
    <location>
        <begin position="78"/>
        <end position="99"/>
    </location>
</feature>
<organism evidence="17">
    <name type="scientific">Cardiodactylus muiri</name>
    <dbReference type="NCBI Taxonomy" id="2184234"/>
    <lineage>
        <taxon>Eukaryota</taxon>
        <taxon>Metazoa</taxon>
        <taxon>Ecdysozoa</taxon>
        <taxon>Arthropoda</taxon>
        <taxon>Hexapoda</taxon>
        <taxon>Insecta</taxon>
        <taxon>Pterygota</taxon>
        <taxon>Neoptera</taxon>
        <taxon>Polyneoptera</taxon>
        <taxon>Orthoptera</taxon>
        <taxon>Ensifera</taxon>
        <taxon>Gryllidea</taxon>
        <taxon>Grylloidea</taxon>
        <taxon>Gryllidae</taxon>
        <taxon>Eneopterinae</taxon>
        <taxon>Cardiodactylus</taxon>
    </lineage>
</organism>
<keyword evidence="5" id="KW-0813">Transport</keyword>
<keyword evidence="6" id="KW-0679">Respiratory chain</keyword>
<evidence type="ECO:0000256" key="13">
    <source>
        <dbReference type="ARBA" id="ARBA00023136"/>
    </source>
</evidence>
<sequence>MYITIFMFMLLLINIMFTIMIHPLTSTLLIIIQTIIICIIMSSNLYSFWFSYILFMIFLGGMLVLFIYLTSLASNEMFFLPMKTMMIMTLMLIISTMMMNKMNYMKYNMNIKNDYLMSSIIMNMSTEMPMNITQLYNMPNMNLTILTIMYLLITLIIIVKITQIYEGPLRQLMN</sequence>